<dbReference type="Proteomes" id="UP000606274">
    <property type="component" value="Unassembled WGS sequence"/>
</dbReference>
<keyword evidence="12" id="KW-1185">Reference proteome</keyword>
<dbReference type="Gene3D" id="2.10.50.10">
    <property type="entry name" value="Tumor Necrosis Factor Receptor, subunit A, domain 2"/>
    <property type="match status" value="2"/>
</dbReference>
<feature type="domain" description="TNFR-Cys" evidence="10">
    <location>
        <begin position="60"/>
        <end position="101"/>
    </location>
</feature>
<feature type="repeat" description="TNFR-Cys" evidence="8">
    <location>
        <begin position="60"/>
        <end position="101"/>
    </location>
</feature>
<dbReference type="Pfam" id="PF21733">
    <property type="entry name" value="Death_3"/>
    <property type="match status" value="1"/>
</dbReference>
<dbReference type="GO" id="GO:0005576">
    <property type="term" value="C:extracellular region"/>
    <property type="evidence" value="ECO:0007669"/>
    <property type="project" value="UniProtKB-SubCell"/>
</dbReference>
<sequence>MLPPMAVFLLLVSTDASMDNGTTFEYDDPDTGNTLLCALCPPGTYVSLPCSSTQNTVCLPCPKEHFTQFWNFMPNCLFCSNICEGNLKVKHQCSATHNRVCECKKGHYWQDDFCVPHTECPPGQGAKVIGTIQRNTQCGKCPKGTFSAVTSSSAQCIKHTDCGNFYALLPGRRWHDRICSSCANLTDKDTGGLKVLQDILPGFFYHQNIKMRQLRRFVQLLNGKDSRRLLRALHTRTLLLHYITQWAGNAHKHQLNALPKMLLRSGLRRTAEKVQDMVKSIEERISVCQNIY</sequence>
<evidence type="ECO:0000256" key="3">
    <source>
        <dbReference type="ARBA" id="ARBA00022703"/>
    </source>
</evidence>
<gene>
    <name evidence="11" type="ORF">HF521_017441</name>
</gene>
<feature type="chain" id="PRO_5035798092" description="TNFR-Cys domain-containing protein" evidence="9">
    <location>
        <begin position="17"/>
        <end position="292"/>
    </location>
</feature>
<dbReference type="PANTHER" id="PTHR23097:SF90">
    <property type="entry name" value="TUMOR NECROSIS FACTOR RECEPTOR SUPERFAMILY MEMBER 11B"/>
    <property type="match status" value="1"/>
</dbReference>
<dbReference type="Pfam" id="PF00020">
    <property type="entry name" value="TNFR_c6"/>
    <property type="match status" value="3"/>
</dbReference>
<comment type="caution">
    <text evidence="8">Lacks conserved residue(s) required for the propagation of feature annotation.</text>
</comment>
<dbReference type="OrthoDB" id="9990004at2759"/>
<keyword evidence="5" id="KW-0677">Repeat</keyword>
<evidence type="ECO:0000256" key="6">
    <source>
        <dbReference type="ARBA" id="ARBA00023157"/>
    </source>
</evidence>
<evidence type="ECO:0000256" key="2">
    <source>
        <dbReference type="ARBA" id="ARBA00022525"/>
    </source>
</evidence>
<evidence type="ECO:0000256" key="5">
    <source>
        <dbReference type="ARBA" id="ARBA00022737"/>
    </source>
</evidence>
<evidence type="ECO:0000256" key="7">
    <source>
        <dbReference type="ARBA" id="ARBA00023180"/>
    </source>
</evidence>
<comment type="caution">
    <text evidence="11">The sequence shown here is derived from an EMBL/GenBank/DDBJ whole genome shotgun (WGS) entry which is preliminary data.</text>
</comment>
<name>A0A8T0BMZ6_SILME</name>
<dbReference type="PROSITE" id="PS50050">
    <property type="entry name" value="TNFR_NGFR_2"/>
    <property type="match status" value="1"/>
</dbReference>
<evidence type="ECO:0000256" key="9">
    <source>
        <dbReference type="SAM" id="SignalP"/>
    </source>
</evidence>
<proteinExistence type="predicted"/>
<evidence type="ECO:0000259" key="10">
    <source>
        <dbReference type="PROSITE" id="PS50050"/>
    </source>
</evidence>
<dbReference type="InterPro" id="IPR052459">
    <property type="entry name" value="TNFRSF_decoy_receptor"/>
</dbReference>
<feature type="disulfide bond" evidence="8">
    <location>
        <begin position="83"/>
        <end position="101"/>
    </location>
</feature>
<evidence type="ECO:0000256" key="8">
    <source>
        <dbReference type="PROSITE-ProRule" id="PRU00206"/>
    </source>
</evidence>
<organism evidence="11 12">
    <name type="scientific">Silurus meridionalis</name>
    <name type="common">Southern catfish</name>
    <name type="synonym">Silurus soldatovi meridionalis</name>
    <dbReference type="NCBI Taxonomy" id="175797"/>
    <lineage>
        <taxon>Eukaryota</taxon>
        <taxon>Metazoa</taxon>
        <taxon>Chordata</taxon>
        <taxon>Craniata</taxon>
        <taxon>Vertebrata</taxon>
        <taxon>Euteleostomi</taxon>
        <taxon>Actinopterygii</taxon>
        <taxon>Neopterygii</taxon>
        <taxon>Teleostei</taxon>
        <taxon>Ostariophysi</taxon>
        <taxon>Siluriformes</taxon>
        <taxon>Siluridae</taxon>
        <taxon>Silurus</taxon>
    </lineage>
</organism>
<protein>
    <recommendedName>
        <fullName evidence="10">TNFR-Cys domain-containing protein</fullName>
    </recommendedName>
</protein>
<keyword evidence="4 9" id="KW-0732">Signal</keyword>
<keyword evidence="6 8" id="KW-1015">Disulfide bond</keyword>
<evidence type="ECO:0000313" key="12">
    <source>
        <dbReference type="Proteomes" id="UP000606274"/>
    </source>
</evidence>
<evidence type="ECO:0000313" key="11">
    <source>
        <dbReference type="EMBL" id="KAF7708384.1"/>
    </source>
</evidence>
<keyword evidence="7" id="KW-0325">Glycoprotein</keyword>
<keyword evidence="2" id="KW-0964">Secreted</keyword>
<dbReference type="SMART" id="SM00208">
    <property type="entry name" value="TNFR"/>
    <property type="match status" value="4"/>
</dbReference>
<accession>A0A8T0BMZ6</accession>
<dbReference type="EMBL" id="JABFDY010000004">
    <property type="protein sequence ID" value="KAF7708384.1"/>
    <property type="molecule type" value="Genomic_DNA"/>
</dbReference>
<dbReference type="GO" id="GO:0006915">
    <property type="term" value="P:apoptotic process"/>
    <property type="evidence" value="ECO:0007669"/>
    <property type="project" value="UniProtKB-KW"/>
</dbReference>
<dbReference type="AlphaFoldDB" id="A0A8T0BMZ6"/>
<feature type="disulfide bond" evidence="8">
    <location>
        <begin position="61"/>
        <end position="76"/>
    </location>
</feature>
<dbReference type="SUPFAM" id="SSF57586">
    <property type="entry name" value="TNF receptor-like"/>
    <property type="match status" value="2"/>
</dbReference>
<feature type="signal peptide" evidence="9">
    <location>
        <begin position="1"/>
        <end position="16"/>
    </location>
</feature>
<dbReference type="InterPro" id="IPR048522">
    <property type="entry name" value="Death_3_fish"/>
</dbReference>
<dbReference type="InterPro" id="IPR001368">
    <property type="entry name" value="TNFR/NGFR_Cys_rich_reg"/>
</dbReference>
<dbReference type="PANTHER" id="PTHR23097">
    <property type="entry name" value="TUMOR NECROSIS FACTOR RECEPTOR SUPERFAMILY MEMBER"/>
    <property type="match status" value="1"/>
</dbReference>
<evidence type="ECO:0000256" key="4">
    <source>
        <dbReference type="ARBA" id="ARBA00022729"/>
    </source>
</evidence>
<comment type="subcellular location">
    <subcellularLocation>
        <location evidence="1">Secreted</location>
    </subcellularLocation>
</comment>
<reference evidence="11" key="1">
    <citation type="submission" date="2020-08" db="EMBL/GenBank/DDBJ databases">
        <title>Chromosome-level assembly of Southern catfish (Silurus meridionalis) provides insights into visual adaptation to the nocturnal and benthic lifestyles.</title>
        <authorList>
            <person name="Zhang Y."/>
            <person name="Wang D."/>
            <person name="Peng Z."/>
        </authorList>
    </citation>
    <scope>NUCLEOTIDE SEQUENCE</scope>
    <source>
        <strain evidence="11">SWU-2019-XX</strain>
        <tissue evidence="11">Muscle</tissue>
    </source>
</reference>
<evidence type="ECO:0000256" key="1">
    <source>
        <dbReference type="ARBA" id="ARBA00004613"/>
    </source>
</evidence>
<keyword evidence="3" id="KW-0053">Apoptosis</keyword>